<evidence type="ECO:0000313" key="3">
    <source>
        <dbReference type="Proteomes" id="UP000823941"/>
    </source>
</evidence>
<organism evidence="2 3">
    <name type="scientific">Plutella xylostella</name>
    <name type="common">Diamondback moth</name>
    <name type="synonym">Plutella maculipennis</name>
    <dbReference type="NCBI Taxonomy" id="51655"/>
    <lineage>
        <taxon>Eukaryota</taxon>
        <taxon>Metazoa</taxon>
        <taxon>Ecdysozoa</taxon>
        <taxon>Arthropoda</taxon>
        <taxon>Hexapoda</taxon>
        <taxon>Insecta</taxon>
        <taxon>Pterygota</taxon>
        <taxon>Neoptera</taxon>
        <taxon>Endopterygota</taxon>
        <taxon>Lepidoptera</taxon>
        <taxon>Glossata</taxon>
        <taxon>Ditrysia</taxon>
        <taxon>Yponomeutoidea</taxon>
        <taxon>Plutellidae</taxon>
        <taxon>Plutella</taxon>
    </lineage>
</organism>
<keyword evidence="3" id="KW-1185">Reference proteome</keyword>
<name>A0ABQ7PSK0_PLUXY</name>
<dbReference type="Proteomes" id="UP000823941">
    <property type="component" value="Chromosome 29"/>
</dbReference>
<dbReference type="EMBL" id="JAHIBW010000029">
    <property type="protein sequence ID" value="KAG7295948.1"/>
    <property type="molecule type" value="Genomic_DNA"/>
</dbReference>
<comment type="caution">
    <text evidence="2">The sequence shown here is derived from an EMBL/GenBank/DDBJ whole genome shotgun (WGS) entry which is preliminary data.</text>
</comment>
<protein>
    <submittedName>
        <fullName evidence="2">Uncharacterized protein</fullName>
    </submittedName>
</protein>
<reference evidence="2 3" key="1">
    <citation type="submission" date="2021-06" db="EMBL/GenBank/DDBJ databases">
        <title>A haploid diamondback moth (Plutella xylostella L.) genome assembly resolves 31 chromosomes and identifies a diamide resistance mutation.</title>
        <authorList>
            <person name="Ward C.M."/>
            <person name="Perry K.D."/>
            <person name="Baker G."/>
            <person name="Powis K."/>
            <person name="Heckel D.G."/>
            <person name="Baxter S.W."/>
        </authorList>
    </citation>
    <scope>NUCLEOTIDE SEQUENCE [LARGE SCALE GENOMIC DNA]</scope>
    <source>
        <strain evidence="2 3">LV</strain>
        <tissue evidence="2">Single pupa</tissue>
    </source>
</reference>
<proteinExistence type="predicted"/>
<evidence type="ECO:0000256" key="1">
    <source>
        <dbReference type="SAM" id="MobiDB-lite"/>
    </source>
</evidence>
<evidence type="ECO:0000313" key="2">
    <source>
        <dbReference type="EMBL" id="KAG7295948.1"/>
    </source>
</evidence>
<feature type="region of interest" description="Disordered" evidence="1">
    <location>
        <begin position="505"/>
        <end position="538"/>
    </location>
</feature>
<sequence>MPDKRVRAPYLCTSLYDMFGWSPAVGSRHRGDISTSSRDDIVRWLKKPDDAGLQVKSSIRAAKSSHSTVFWDLDEYTRKRSYHCYFEVPVSGSKMRDIIDIPVPYPRVKVGPEPHDELNGHGGKIKSKIFTNNAISQHGNNPTVINRAKHDDPVVETELNSKYKLMFDKSLNTDHPSKVKHERRKRYRRPSLICPQCQANVECISQTIVQKTKKADSVNDTSAIKSLGDRKKSEYFSQYNCKTPRSVLPFGTDKTLPPEPVKYSRSKRRTPTKLSRVIRIVRACRHHPPCPVAPSCQKLNVIKNKCKVIPPCPHSPRCVNLPVCIPLAEEKKFLEYENSEESSNVVSADYLRPKPTYQFKAECCAFRENEYLNSTLSKESSIVSLQPSQKTVFNKSPVQVMSAFLQRTKSCQYEYIEFNKDFSYRPPDEGIVFVRDVGCQFKSRHKSGSSFVSRVSSSSTCYELKNIKIGSARCYVNKCTSPVALSDSKSCKSSCSDLEKTSHDASQSLTDKSQEPEPEETWSGKLMKETEGPASPDGCGQPAVCAYRVEVNNPAARSRHNLLGKYKRFTLKRRRRSRGFCCSK</sequence>
<accession>A0ABQ7PSK0</accession>
<gene>
    <name evidence="2" type="ORF">JYU34_021037</name>
</gene>